<dbReference type="eggNOG" id="COG5476">
    <property type="taxonomic scope" value="Bacteria"/>
</dbReference>
<dbReference type="GO" id="GO:0006508">
    <property type="term" value="P:proteolysis"/>
    <property type="evidence" value="ECO:0007669"/>
    <property type="project" value="UniProtKB-KW"/>
</dbReference>
<evidence type="ECO:0000259" key="2">
    <source>
        <dbReference type="Pfam" id="PF07171"/>
    </source>
</evidence>
<feature type="domain" description="Microcystin LR degradation protein MlrC N-terminal" evidence="3">
    <location>
        <begin position="10"/>
        <end position="288"/>
    </location>
</feature>
<reference evidence="4 5" key="1">
    <citation type="submission" date="2011-10" db="EMBL/GenBank/DDBJ databases">
        <title>Genome sequence of Gluconobacter morbifer G707, isolated from Drosophila gut.</title>
        <authorList>
            <person name="Lee W.-J."/>
            <person name="Kim E.-K."/>
        </authorList>
    </citation>
    <scope>NUCLEOTIDE SEQUENCE [LARGE SCALE GENOMIC DNA]</scope>
    <source>
        <strain evidence="4 5">G707</strain>
    </source>
</reference>
<accession>G6XEW7</accession>
<dbReference type="Proteomes" id="UP000004949">
    <property type="component" value="Unassembled WGS sequence"/>
</dbReference>
<keyword evidence="1" id="KW-0479">Metal-binding</keyword>
<evidence type="ECO:0000313" key="4">
    <source>
        <dbReference type="EMBL" id="EHH68725.1"/>
    </source>
</evidence>
<evidence type="ECO:0000259" key="3">
    <source>
        <dbReference type="Pfam" id="PF07364"/>
    </source>
</evidence>
<dbReference type="STRING" id="1088869.GMO_00320"/>
<dbReference type="GO" id="GO:0046872">
    <property type="term" value="F:metal ion binding"/>
    <property type="evidence" value="ECO:0007669"/>
    <property type="project" value="UniProtKB-KW"/>
</dbReference>
<evidence type="ECO:0000256" key="1">
    <source>
        <dbReference type="PIRNR" id="PIRNR012702"/>
    </source>
</evidence>
<comment type="caution">
    <text evidence="4">The sequence shown here is derived from an EMBL/GenBank/DDBJ whole genome shotgun (WGS) entry which is preliminary data.</text>
</comment>
<keyword evidence="1" id="KW-0482">Metalloprotease</keyword>
<comment type="cofactor">
    <cofactor evidence="1">
        <name>Zn(2+)</name>
        <dbReference type="ChEBI" id="CHEBI:29105"/>
    </cofactor>
    <text evidence="1">Binds 1 zinc ion per subunit.</text>
</comment>
<sequence>MSKTPSSPFRIAFGGIHTECSTYNPILMQEKDFRVLRGQGMTEAPYFSFLKRFDATFLPLLHARAVPGGPVSRTAYESFKAEFLEKLQAALPIDGLYLAMHGAMTVEGLDDAEADWIGAARTVVGPDCIVAASYDLHGNVSQPIINALDLFSAYRTAPHIDVERTMDRAVEMLLQALSDRRIRPQIIWAPIPVLLPGERTSTEDEPAKSLYARLPAYDRSPGIWNAALMVGYVWADQPRATASAVITGTDPAAMEQIATEIARSWWDARHAFRFGVRTGSVEDCISWALEAQSQPAIIADSGDNPTGGGVGDRADVLSGFLDRQARGDIIKDVIIAAITDLPACEKAFAAGVGTETRFTIGTSLDPAGVQVTLTATVLRLVGHDDPAEREAVLKAGGITIVIAARRRPYHNIADFHRLGLDPAQARILVVKSGYLSPELAPLANPALMALSDGVVNQDVAALPRHRTHRPTYPFDTDFDWSPSLRRQTHARFATEK</sequence>
<comment type="similarity">
    <text evidence="1">Belongs to the peptidase M81 family.</text>
</comment>
<keyword evidence="1" id="KW-0378">Hydrolase</keyword>
<dbReference type="PATRIC" id="fig|1088869.3.peg.30"/>
<comment type="function">
    <text evidence="1">Involved in peptidolytic degradation of cyclic heptapeptide hepatotoxin microcystin (MC).</text>
</comment>
<dbReference type="OrthoDB" id="9782658at2"/>
<dbReference type="AlphaFoldDB" id="G6XEW7"/>
<dbReference type="PIRSF" id="PIRSF012702">
    <property type="entry name" value="UCP012702"/>
    <property type="match status" value="1"/>
</dbReference>
<name>G6XEW7_9PROT</name>
<organism evidence="4 5">
    <name type="scientific">Gluconobacter morbifer G707</name>
    <dbReference type="NCBI Taxonomy" id="1088869"/>
    <lineage>
        <taxon>Bacteria</taxon>
        <taxon>Pseudomonadati</taxon>
        <taxon>Pseudomonadota</taxon>
        <taxon>Alphaproteobacteria</taxon>
        <taxon>Acetobacterales</taxon>
        <taxon>Acetobacteraceae</taxon>
        <taxon>Gluconobacter</taxon>
    </lineage>
</organism>
<dbReference type="RefSeq" id="WP_008850183.1">
    <property type="nucleotide sequence ID" value="NZ_AGQV01000001.1"/>
</dbReference>
<feature type="domain" description="Microcystin LR degradation protein MlrC C-terminal" evidence="2">
    <location>
        <begin position="298"/>
        <end position="466"/>
    </location>
</feature>
<dbReference type="InterPro" id="IPR009197">
    <property type="entry name" value="MlrC"/>
</dbReference>
<protein>
    <recommendedName>
        <fullName evidence="1">Microcystinase C</fullName>
        <shortName evidence="1">MlrC</shortName>
    </recommendedName>
</protein>
<evidence type="ECO:0000313" key="5">
    <source>
        <dbReference type="Proteomes" id="UP000004949"/>
    </source>
</evidence>
<proteinExistence type="inferred from homology"/>
<dbReference type="EMBL" id="AGQV01000001">
    <property type="protein sequence ID" value="EHH68725.1"/>
    <property type="molecule type" value="Genomic_DNA"/>
</dbReference>
<dbReference type="InterPro" id="IPR010799">
    <property type="entry name" value="MlrC_C"/>
</dbReference>
<dbReference type="Pfam" id="PF07171">
    <property type="entry name" value="MlrC_C"/>
    <property type="match status" value="1"/>
</dbReference>
<dbReference type="Pfam" id="PF07364">
    <property type="entry name" value="DUF1485"/>
    <property type="match status" value="1"/>
</dbReference>
<keyword evidence="5" id="KW-1185">Reference proteome</keyword>
<dbReference type="InterPro" id="IPR015995">
    <property type="entry name" value="MlrC_N"/>
</dbReference>
<gene>
    <name evidence="4" type="ORF">GMO_00320</name>
</gene>
<dbReference type="GO" id="GO:0008237">
    <property type="term" value="F:metallopeptidase activity"/>
    <property type="evidence" value="ECO:0007669"/>
    <property type="project" value="UniProtKB-KW"/>
</dbReference>
<keyword evidence="1" id="KW-0645">Protease</keyword>